<keyword evidence="4" id="KW-0999">Mitochondrion inner membrane</keyword>
<dbReference type="GO" id="GO:0032977">
    <property type="term" value="F:membrane insertase activity"/>
    <property type="evidence" value="ECO:0007669"/>
    <property type="project" value="InterPro"/>
</dbReference>
<dbReference type="PANTHER" id="PTHR12428:SF66">
    <property type="entry name" value="MITOCHONDRIAL INNER MEMBRANE PROTEIN OXA1L"/>
    <property type="match status" value="1"/>
</dbReference>
<feature type="compositionally biased region" description="Low complexity" evidence="10">
    <location>
        <begin position="69"/>
        <end position="86"/>
    </location>
</feature>
<comment type="similarity">
    <text evidence="2 9">Belongs to the OXA1/ALB3/YidC family.</text>
</comment>
<feature type="domain" description="Membrane insertase YidC/Oxa/ALB C-terminal" evidence="12">
    <location>
        <begin position="190"/>
        <end position="387"/>
    </location>
</feature>
<feature type="region of interest" description="Disordered" evidence="10">
    <location>
        <begin position="43"/>
        <end position="101"/>
    </location>
</feature>
<feature type="compositionally biased region" description="Basic and acidic residues" evidence="10">
    <location>
        <begin position="495"/>
        <end position="516"/>
    </location>
</feature>
<evidence type="ECO:0000256" key="11">
    <source>
        <dbReference type="SAM" id="Phobius"/>
    </source>
</evidence>
<dbReference type="AlphaFoldDB" id="A0AA38HE57"/>
<dbReference type="EMBL" id="JAKWFO010000002">
    <property type="protein sequence ID" value="KAI9638920.1"/>
    <property type="molecule type" value="Genomic_DNA"/>
</dbReference>
<keyword evidence="5" id="KW-0809">Transit peptide</keyword>
<keyword evidence="7" id="KW-0496">Mitochondrion</keyword>
<keyword evidence="3 9" id="KW-0812">Transmembrane</keyword>
<evidence type="ECO:0000256" key="6">
    <source>
        <dbReference type="ARBA" id="ARBA00022989"/>
    </source>
</evidence>
<evidence type="ECO:0000256" key="9">
    <source>
        <dbReference type="RuleBase" id="RU003945"/>
    </source>
</evidence>
<dbReference type="NCBIfam" id="TIGR03592">
    <property type="entry name" value="yidC_oxa1_cterm"/>
    <property type="match status" value="1"/>
</dbReference>
<dbReference type="Proteomes" id="UP001164286">
    <property type="component" value="Unassembled WGS sequence"/>
</dbReference>
<feature type="compositionally biased region" description="Polar residues" evidence="10">
    <location>
        <begin position="90"/>
        <end position="100"/>
    </location>
</feature>
<dbReference type="GO" id="GO:0005743">
    <property type="term" value="C:mitochondrial inner membrane"/>
    <property type="evidence" value="ECO:0007669"/>
    <property type="project" value="UniProtKB-SubCell"/>
</dbReference>
<feature type="transmembrane region" description="Helical" evidence="11">
    <location>
        <begin position="190"/>
        <end position="210"/>
    </location>
</feature>
<evidence type="ECO:0000256" key="2">
    <source>
        <dbReference type="ARBA" id="ARBA00009877"/>
    </source>
</evidence>
<dbReference type="GO" id="GO:0032979">
    <property type="term" value="P:protein insertion into mitochondrial inner membrane from matrix"/>
    <property type="evidence" value="ECO:0007669"/>
    <property type="project" value="TreeGrafter"/>
</dbReference>
<dbReference type="PANTHER" id="PTHR12428">
    <property type="entry name" value="OXA1"/>
    <property type="match status" value="1"/>
</dbReference>
<evidence type="ECO:0000256" key="10">
    <source>
        <dbReference type="SAM" id="MobiDB-lite"/>
    </source>
</evidence>
<feature type="transmembrane region" description="Helical" evidence="11">
    <location>
        <begin position="312"/>
        <end position="331"/>
    </location>
</feature>
<dbReference type="GeneID" id="77725715"/>
<dbReference type="RefSeq" id="XP_052948697.1">
    <property type="nucleotide sequence ID" value="XM_053086514.1"/>
</dbReference>
<comment type="caution">
    <text evidence="13">The sequence shown here is derived from an EMBL/GenBank/DDBJ whole genome shotgun (WGS) entry which is preliminary data.</text>
</comment>
<evidence type="ECO:0000256" key="3">
    <source>
        <dbReference type="ARBA" id="ARBA00022692"/>
    </source>
</evidence>
<keyword evidence="8 11" id="KW-0472">Membrane</keyword>
<name>A0AA38HE57_9TREE</name>
<dbReference type="InterPro" id="IPR028055">
    <property type="entry name" value="YidC/Oxa/ALB_C"/>
</dbReference>
<evidence type="ECO:0000256" key="5">
    <source>
        <dbReference type="ARBA" id="ARBA00022946"/>
    </source>
</evidence>
<accession>A0AA38HE57</accession>
<reference evidence="13" key="1">
    <citation type="journal article" date="2022" name="G3 (Bethesda)">
        <title>High quality genome of the basidiomycete yeast Dioszegia hungarica PDD-24b-2 isolated from cloud water.</title>
        <authorList>
            <person name="Jarrige D."/>
            <person name="Haridas S."/>
            <person name="Bleykasten-Grosshans C."/>
            <person name="Joly M."/>
            <person name="Nadalig T."/>
            <person name="Sancelme M."/>
            <person name="Vuilleumier S."/>
            <person name="Grigoriev I.V."/>
            <person name="Amato P."/>
            <person name="Bringel F."/>
        </authorList>
    </citation>
    <scope>NUCLEOTIDE SEQUENCE</scope>
    <source>
        <strain evidence="13">PDD-24b-2</strain>
    </source>
</reference>
<evidence type="ECO:0000256" key="1">
    <source>
        <dbReference type="ARBA" id="ARBA00004448"/>
    </source>
</evidence>
<feature type="transmembrane region" description="Helical" evidence="11">
    <location>
        <begin position="264"/>
        <end position="284"/>
    </location>
</feature>
<proteinExistence type="inferred from homology"/>
<comment type="subcellular location">
    <subcellularLocation>
        <location evidence="9">Membrane</location>
        <topology evidence="9">Multi-pass membrane protein</topology>
    </subcellularLocation>
    <subcellularLocation>
        <location evidence="1">Mitochondrion inner membrane</location>
        <topology evidence="1">Multi-pass membrane protein</topology>
    </subcellularLocation>
</comment>
<sequence>SGIALGKRPICPPRAGPLSMGGLGMGSRAFSWNPFGSVGSTNPVEPVASVPQHDPILSRPHPDLQPAVSTAPTSSASSLPSTALPADATPVTSSTSSSIAPQIDSLPSAVTTDPGLLPQAPALPSVPTLEELVTNSGMSLSEVLHSPEAVHAAMKVSDLSLLGLEHGYLNIAGWVRDALVAGHTLTGLPWWSTIAVVAVSFRLCLLPLIVRLTAHNVRLAAVQPQMTALFTRLNAAKAAADPQAQQVVLGTLQKLMKENNVSPFRPLLMPLIQMPFFLAFFYSLRKLADLPLPQLKDGGFGWVSDLTVPDPYFILPITSMIFTNLVLRVGADGTASMNSNPNMGHFKNALTVMSVVAIPFIGKMPAAVLFYWTFTNLYSLFQAVLLRQPFVKSLLRIPSPPPAPPLPAGTAEPKQPSYAETWKALRETLSTKGAAWQEAKAKHQASLDVKERESGMREGSALMVERVREKSAPGVSTPTVPAPSVSWQETAGSERSGKEEAKARRVAAAREKRMRQ</sequence>
<dbReference type="InterPro" id="IPR001708">
    <property type="entry name" value="YidC/ALB3/OXA1/COX18"/>
</dbReference>
<evidence type="ECO:0000313" key="13">
    <source>
        <dbReference type="EMBL" id="KAI9638920.1"/>
    </source>
</evidence>
<dbReference type="Pfam" id="PF02096">
    <property type="entry name" value="60KD_IMP"/>
    <property type="match status" value="1"/>
</dbReference>
<feature type="compositionally biased region" description="Polar residues" evidence="10">
    <location>
        <begin position="474"/>
        <end position="493"/>
    </location>
</feature>
<evidence type="ECO:0000256" key="8">
    <source>
        <dbReference type="ARBA" id="ARBA00023136"/>
    </source>
</evidence>
<keyword evidence="14" id="KW-1185">Reference proteome</keyword>
<dbReference type="CDD" id="cd20069">
    <property type="entry name" value="5TM_Oxa1-like"/>
    <property type="match status" value="1"/>
</dbReference>
<keyword evidence="6 11" id="KW-1133">Transmembrane helix</keyword>
<organism evidence="13 14">
    <name type="scientific">Dioszegia hungarica</name>
    <dbReference type="NCBI Taxonomy" id="4972"/>
    <lineage>
        <taxon>Eukaryota</taxon>
        <taxon>Fungi</taxon>
        <taxon>Dikarya</taxon>
        <taxon>Basidiomycota</taxon>
        <taxon>Agaricomycotina</taxon>
        <taxon>Tremellomycetes</taxon>
        <taxon>Tremellales</taxon>
        <taxon>Bulleribasidiaceae</taxon>
        <taxon>Dioszegia</taxon>
    </lineage>
</organism>
<protein>
    <submittedName>
        <fullName evidence="13">60Kd inner membrane protein-domain-containing protein</fullName>
    </submittedName>
</protein>
<evidence type="ECO:0000256" key="7">
    <source>
        <dbReference type="ARBA" id="ARBA00023128"/>
    </source>
</evidence>
<feature type="region of interest" description="Disordered" evidence="10">
    <location>
        <begin position="468"/>
        <end position="516"/>
    </location>
</feature>
<evidence type="ECO:0000259" key="12">
    <source>
        <dbReference type="Pfam" id="PF02096"/>
    </source>
</evidence>
<evidence type="ECO:0000256" key="4">
    <source>
        <dbReference type="ARBA" id="ARBA00022792"/>
    </source>
</evidence>
<gene>
    <name evidence="13" type="ORF">MKK02DRAFT_22070</name>
</gene>
<evidence type="ECO:0000313" key="14">
    <source>
        <dbReference type="Proteomes" id="UP001164286"/>
    </source>
</evidence>
<feature type="non-terminal residue" evidence="13">
    <location>
        <position position="516"/>
    </location>
</feature>